<dbReference type="RefSeq" id="WP_013163248.1">
    <property type="nucleotide sequence ID" value="NC_014216.1"/>
</dbReference>
<evidence type="ECO:0000313" key="7">
    <source>
        <dbReference type="Proteomes" id="UP000001508"/>
    </source>
</evidence>
<dbReference type="AlphaFoldDB" id="D6Z2E4"/>
<dbReference type="eggNOG" id="COG1752">
    <property type="taxonomic scope" value="Bacteria"/>
</dbReference>
<dbReference type="GO" id="GO:0016042">
    <property type="term" value="P:lipid catabolic process"/>
    <property type="evidence" value="ECO:0007669"/>
    <property type="project" value="UniProtKB-UniRule"/>
</dbReference>
<evidence type="ECO:0000256" key="4">
    <source>
        <dbReference type="PROSITE-ProRule" id="PRU01161"/>
    </source>
</evidence>
<dbReference type="KEGG" id="dak:DaAHT2_1021"/>
<evidence type="ECO:0000256" key="1">
    <source>
        <dbReference type="ARBA" id="ARBA00022801"/>
    </source>
</evidence>
<feature type="domain" description="PNPLA" evidence="5">
    <location>
        <begin position="38"/>
        <end position="213"/>
    </location>
</feature>
<evidence type="ECO:0000259" key="5">
    <source>
        <dbReference type="PROSITE" id="PS51635"/>
    </source>
</evidence>
<comment type="caution">
    <text evidence="4">Lacks conserved residue(s) required for the propagation of feature annotation.</text>
</comment>
<dbReference type="PANTHER" id="PTHR14226">
    <property type="entry name" value="NEUROPATHY TARGET ESTERASE/SWISS CHEESE D.MELANOGASTER"/>
    <property type="match status" value="1"/>
</dbReference>
<keyword evidence="7" id="KW-1185">Reference proteome</keyword>
<dbReference type="Pfam" id="PF01734">
    <property type="entry name" value="Patatin"/>
    <property type="match status" value="1"/>
</dbReference>
<dbReference type="OrthoDB" id="5290098at2"/>
<name>D6Z2E4_DESAT</name>
<evidence type="ECO:0000313" key="6">
    <source>
        <dbReference type="EMBL" id="ADH85719.1"/>
    </source>
</evidence>
<feature type="short sequence motif" description="GXSXG" evidence="4">
    <location>
        <begin position="69"/>
        <end position="73"/>
    </location>
</feature>
<reference evidence="7" key="1">
    <citation type="submission" date="2010-02" db="EMBL/GenBank/DDBJ databases">
        <title>Complete sequence of Desulfurivibrio alkaliphilus AHT2.</title>
        <authorList>
            <consortium name="US DOE Joint Genome Institute"/>
            <person name="Pitluck S."/>
            <person name="Chertkov O."/>
            <person name="Detter J.C."/>
            <person name="Han C."/>
            <person name="Tapia R."/>
            <person name="Larimer F."/>
            <person name="Land M."/>
            <person name="Hauser L."/>
            <person name="Kyrpides N."/>
            <person name="Mikhailova N."/>
            <person name="Sorokin D.Y."/>
            <person name="Muyzer G."/>
            <person name="Woyke T."/>
        </authorList>
    </citation>
    <scope>NUCLEOTIDE SEQUENCE [LARGE SCALE GENOMIC DNA]</scope>
    <source>
        <strain evidence="7">DSM 19089 / UNIQEM U267 / AHT2</strain>
    </source>
</reference>
<sequence length="308" mass="33029">MKTLSHLLILVTLIMVPTNKGAVAMDDSRNTPLPAIGLALGSGGAGGLAHIAMLRVFDDLGVKPAGIAGTSIGAVIGALYAAGLSAAEIEEIFTEFGGSSLDVLSRLITPNAELTLTALLKIGNDGGAFDPGGFLEFLADKVEARRFEDLAIPLKVVATDYWTGKTVVLDQGDLFSAVQASMAVPGLFSPVQHDQQLLIDGGTSNPLPFDLLLKSHDLVVAIDVSRSRTRPEDQQVDSLDLLLGSFTMMQQSIIAARMEATQPDIYIKPEIHDIRMLHFNRIEEVLEQAKPAASELKSRLLKYQKNEE</sequence>
<dbReference type="FunCoup" id="D6Z2E4">
    <property type="interactions" value="49"/>
</dbReference>
<feature type="active site" description="Nucleophile" evidence="4">
    <location>
        <position position="71"/>
    </location>
</feature>
<dbReference type="EMBL" id="CP001940">
    <property type="protein sequence ID" value="ADH85719.1"/>
    <property type="molecule type" value="Genomic_DNA"/>
</dbReference>
<dbReference type="HOGENOM" id="CLU_047251_0_2_7"/>
<feature type="short sequence motif" description="DGA/G" evidence="4">
    <location>
        <begin position="200"/>
        <end position="202"/>
    </location>
</feature>
<gene>
    <name evidence="6" type="ordered locus">DaAHT2_1021</name>
</gene>
<dbReference type="SUPFAM" id="SSF52151">
    <property type="entry name" value="FabD/lysophospholipase-like"/>
    <property type="match status" value="1"/>
</dbReference>
<dbReference type="InterPro" id="IPR016035">
    <property type="entry name" value="Acyl_Trfase/lysoPLipase"/>
</dbReference>
<dbReference type="InterPro" id="IPR002641">
    <property type="entry name" value="PNPLA_dom"/>
</dbReference>
<keyword evidence="2 4" id="KW-0442">Lipid degradation</keyword>
<dbReference type="PROSITE" id="PS51635">
    <property type="entry name" value="PNPLA"/>
    <property type="match status" value="1"/>
</dbReference>
<dbReference type="Proteomes" id="UP000001508">
    <property type="component" value="Chromosome"/>
</dbReference>
<accession>D6Z2E4</accession>
<proteinExistence type="predicted"/>
<dbReference type="GO" id="GO:0016787">
    <property type="term" value="F:hydrolase activity"/>
    <property type="evidence" value="ECO:0007669"/>
    <property type="project" value="UniProtKB-UniRule"/>
</dbReference>
<protein>
    <submittedName>
        <fullName evidence="6">Patatin</fullName>
    </submittedName>
</protein>
<dbReference type="STRING" id="589865.DaAHT2_1021"/>
<keyword evidence="1 4" id="KW-0378">Hydrolase</keyword>
<dbReference type="InterPro" id="IPR050301">
    <property type="entry name" value="NTE"/>
</dbReference>
<evidence type="ECO:0000256" key="3">
    <source>
        <dbReference type="ARBA" id="ARBA00023098"/>
    </source>
</evidence>
<dbReference type="InParanoid" id="D6Z2E4"/>
<evidence type="ECO:0000256" key="2">
    <source>
        <dbReference type="ARBA" id="ARBA00022963"/>
    </source>
</evidence>
<feature type="active site" description="Proton acceptor" evidence="4">
    <location>
        <position position="200"/>
    </location>
</feature>
<dbReference type="Gene3D" id="3.40.1090.10">
    <property type="entry name" value="Cytosolic phospholipase A2 catalytic domain"/>
    <property type="match status" value="2"/>
</dbReference>
<dbReference type="PANTHER" id="PTHR14226:SF29">
    <property type="entry name" value="NEUROPATHY TARGET ESTERASE SWS"/>
    <property type="match status" value="1"/>
</dbReference>
<keyword evidence="3 4" id="KW-0443">Lipid metabolism</keyword>
<organism evidence="6 7">
    <name type="scientific">Desulfurivibrio alkaliphilus (strain DSM 19089 / UNIQEM U267 / AHT2)</name>
    <dbReference type="NCBI Taxonomy" id="589865"/>
    <lineage>
        <taxon>Bacteria</taxon>
        <taxon>Pseudomonadati</taxon>
        <taxon>Thermodesulfobacteriota</taxon>
        <taxon>Desulfobulbia</taxon>
        <taxon>Desulfobulbales</taxon>
        <taxon>Desulfobulbaceae</taxon>
        <taxon>Desulfurivibrio</taxon>
    </lineage>
</organism>